<dbReference type="Pfam" id="PF00583">
    <property type="entry name" value="Acetyltransf_1"/>
    <property type="match status" value="1"/>
</dbReference>
<comment type="caution">
    <text evidence="5">The sequence shown here is derived from an EMBL/GenBank/DDBJ whole genome shotgun (WGS) entry which is preliminary data.</text>
</comment>
<dbReference type="AlphaFoldDB" id="A0A6P0HI41"/>
<dbReference type="GO" id="GO:0016747">
    <property type="term" value="F:acyltransferase activity, transferring groups other than amino-acyl groups"/>
    <property type="evidence" value="ECO:0007669"/>
    <property type="project" value="InterPro"/>
</dbReference>
<evidence type="ECO:0000259" key="4">
    <source>
        <dbReference type="PROSITE" id="PS51186"/>
    </source>
</evidence>
<protein>
    <submittedName>
        <fullName evidence="5">MarR family transcriptional regulator</fullName>
    </submittedName>
</protein>
<dbReference type="SMART" id="SM00347">
    <property type="entry name" value="HTH_MARR"/>
    <property type="match status" value="1"/>
</dbReference>
<name>A0A6P0HI41_9ACTN</name>
<dbReference type="GO" id="GO:0003700">
    <property type="term" value="F:DNA-binding transcription factor activity"/>
    <property type="evidence" value="ECO:0007669"/>
    <property type="project" value="InterPro"/>
</dbReference>
<evidence type="ECO:0000313" key="6">
    <source>
        <dbReference type="Proteomes" id="UP000468687"/>
    </source>
</evidence>
<dbReference type="PANTHER" id="PTHR43877">
    <property type="entry name" value="AMINOALKYLPHOSPHONATE N-ACETYLTRANSFERASE-RELATED-RELATED"/>
    <property type="match status" value="1"/>
</dbReference>
<dbReference type="EMBL" id="JAAGXA010000005">
    <property type="protein sequence ID" value="NEN78409.1"/>
    <property type="molecule type" value="Genomic_DNA"/>
</dbReference>
<dbReference type="InterPro" id="IPR036390">
    <property type="entry name" value="WH_DNA-bd_sf"/>
</dbReference>
<dbReference type="InterPro" id="IPR036388">
    <property type="entry name" value="WH-like_DNA-bd_sf"/>
</dbReference>
<keyword evidence="2" id="KW-0012">Acyltransferase</keyword>
<evidence type="ECO:0000256" key="1">
    <source>
        <dbReference type="ARBA" id="ARBA00022679"/>
    </source>
</evidence>
<evidence type="ECO:0000313" key="5">
    <source>
        <dbReference type="EMBL" id="NEN78409.1"/>
    </source>
</evidence>
<dbReference type="Proteomes" id="UP000468687">
    <property type="component" value="Unassembled WGS sequence"/>
</dbReference>
<gene>
    <name evidence="5" type="ORF">G3T38_08965</name>
</gene>
<evidence type="ECO:0000256" key="2">
    <source>
        <dbReference type="ARBA" id="ARBA00023315"/>
    </source>
</evidence>
<organism evidence="5 6">
    <name type="scientific">Nocardioides zeae</name>
    <dbReference type="NCBI Taxonomy" id="1457234"/>
    <lineage>
        <taxon>Bacteria</taxon>
        <taxon>Bacillati</taxon>
        <taxon>Actinomycetota</taxon>
        <taxon>Actinomycetes</taxon>
        <taxon>Propionibacteriales</taxon>
        <taxon>Nocardioidaceae</taxon>
        <taxon>Nocardioides</taxon>
    </lineage>
</organism>
<feature type="domain" description="N-acetyltransferase" evidence="4">
    <location>
        <begin position="153"/>
        <end position="298"/>
    </location>
</feature>
<dbReference type="SUPFAM" id="SSF46785">
    <property type="entry name" value="Winged helix' DNA-binding domain"/>
    <property type="match status" value="1"/>
</dbReference>
<dbReference type="InterPro" id="IPR050832">
    <property type="entry name" value="Bact_Acetyltransf"/>
</dbReference>
<evidence type="ECO:0000259" key="3">
    <source>
        <dbReference type="PROSITE" id="PS50995"/>
    </source>
</evidence>
<dbReference type="RefSeq" id="WP_163771951.1">
    <property type="nucleotide sequence ID" value="NZ_JAAGXA010000005.1"/>
</dbReference>
<dbReference type="InterPro" id="IPR000182">
    <property type="entry name" value="GNAT_dom"/>
</dbReference>
<reference evidence="5 6" key="1">
    <citation type="journal article" date="2014" name="Int. J. Syst. Evol. Microbiol.">
        <title>Nocardioides zeae sp. nov., isolated from the stem of Zea mays.</title>
        <authorList>
            <person name="Glaeser S.P."/>
            <person name="McInroy J.A."/>
            <person name="Busse H.J."/>
            <person name="Kampfer P."/>
        </authorList>
    </citation>
    <scope>NUCLEOTIDE SEQUENCE [LARGE SCALE GENOMIC DNA]</scope>
    <source>
        <strain evidence="5 6">JCM 30728</strain>
    </source>
</reference>
<dbReference type="SUPFAM" id="SSF55729">
    <property type="entry name" value="Acyl-CoA N-acyltransferases (Nat)"/>
    <property type="match status" value="1"/>
</dbReference>
<dbReference type="Gene3D" id="3.40.630.30">
    <property type="match status" value="1"/>
</dbReference>
<keyword evidence="1" id="KW-0808">Transferase</keyword>
<dbReference type="InterPro" id="IPR000835">
    <property type="entry name" value="HTH_MarR-typ"/>
</dbReference>
<dbReference type="Pfam" id="PF12802">
    <property type="entry name" value="MarR_2"/>
    <property type="match status" value="1"/>
</dbReference>
<keyword evidence="6" id="KW-1185">Reference proteome</keyword>
<proteinExistence type="predicted"/>
<feature type="domain" description="HTH marR-type" evidence="3">
    <location>
        <begin position="1"/>
        <end position="135"/>
    </location>
</feature>
<accession>A0A6P0HI41</accession>
<dbReference type="CDD" id="cd04301">
    <property type="entry name" value="NAT_SF"/>
    <property type="match status" value="1"/>
</dbReference>
<dbReference type="Gene3D" id="1.10.10.10">
    <property type="entry name" value="Winged helix-like DNA-binding domain superfamily/Winged helix DNA-binding domain"/>
    <property type="match status" value="1"/>
</dbReference>
<dbReference type="PROSITE" id="PS51186">
    <property type="entry name" value="GNAT"/>
    <property type="match status" value="1"/>
</dbReference>
<dbReference type="InterPro" id="IPR016181">
    <property type="entry name" value="Acyl_CoA_acyltransferase"/>
</dbReference>
<dbReference type="PANTHER" id="PTHR43877:SF2">
    <property type="entry name" value="AMINOALKYLPHOSPHONATE N-ACETYLTRANSFERASE-RELATED"/>
    <property type="match status" value="1"/>
</dbReference>
<sequence>MTVVDTLRRFNRTYTQRVGVLEESHLGTGRTLGASRLLYEVDGEVGSTVAELRDLLGLDSGYVARLLRALESDGLVATEPDPADRRRRRVVLTAAGRAARADLDHRSEDLAARLVAPLTPRQQARLTDALATAELLVRAATVELHEVDPADPSSVRAARAALEQYVAEVAARLPGGFAPSGLDAVEPGSTWVVATSDGRPAAYGGIRPLDLPAGVAGDGPAVEVKRMWVDPAWRGAGLGGRMLRHLEGLARGQGAVRVALDTNRALDEAVALYDRAGYARVERYNDNADAELFFAKRL</sequence>
<dbReference type="PROSITE" id="PS50995">
    <property type="entry name" value="HTH_MARR_2"/>
    <property type="match status" value="1"/>
</dbReference>